<proteinExistence type="predicted"/>
<feature type="domain" description="Secretion system C-terminal sorting" evidence="9">
    <location>
        <begin position="850"/>
        <end position="923"/>
    </location>
</feature>
<evidence type="ECO:0000259" key="9">
    <source>
        <dbReference type="Pfam" id="PF18962"/>
    </source>
</evidence>
<dbReference type="Proteomes" id="UP000886191">
    <property type="component" value="Unassembled WGS sequence"/>
</dbReference>
<feature type="signal peptide" evidence="7">
    <location>
        <begin position="1"/>
        <end position="20"/>
    </location>
</feature>
<accession>A0A831QIX9</accession>
<dbReference type="GO" id="GO:0004222">
    <property type="term" value="F:metalloendopeptidase activity"/>
    <property type="evidence" value="ECO:0007669"/>
    <property type="project" value="InterPro"/>
</dbReference>
<dbReference type="NCBIfam" id="TIGR04183">
    <property type="entry name" value="Por_Secre_tail"/>
    <property type="match status" value="1"/>
</dbReference>
<keyword evidence="5" id="KW-0862">Zinc</keyword>
<evidence type="ECO:0000256" key="4">
    <source>
        <dbReference type="ARBA" id="ARBA00022801"/>
    </source>
</evidence>
<dbReference type="InterPro" id="IPR013783">
    <property type="entry name" value="Ig-like_fold"/>
</dbReference>
<evidence type="ECO:0000256" key="7">
    <source>
        <dbReference type="SAM" id="SignalP"/>
    </source>
</evidence>
<feature type="region of interest" description="Disordered" evidence="6">
    <location>
        <begin position="776"/>
        <end position="850"/>
    </location>
</feature>
<keyword evidence="1" id="KW-0645">Protease</keyword>
<gene>
    <name evidence="10" type="ORF">ENH87_00985</name>
</gene>
<dbReference type="InterPro" id="IPR026444">
    <property type="entry name" value="Secre_tail"/>
</dbReference>
<evidence type="ECO:0000256" key="2">
    <source>
        <dbReference type="ARBA" id="ARBA00022723"/>
    </source>
</evidence>
<evidence type="ECO:0000259" key="8">
    <source>
        <dbReference type="Pfam" id="PF00413"/>
    </source>
</evidence>
<sequence length="924" mass="101896">MLIRLLCVLFFLPLSYYAQGQCMTLPETLDNLVAASPIVVEGKVRSQQGFWDDENKNIYTVNEIEIFTVFKGINILGTLQVVTLGGVVGLDTDNPEMDRVSSALELQVGEMGLFMLQSFPGSLAENFPNITPLYRPTEGVLGFIRYDLVIGVAQGVYDDMTFKISELYDSISLITDIPISLGLWDNEDTVLRGDPSVERSIVAQQEGISNSEFEVHAGVGDLLTISGTDFGNEVGNVLFPDANTGGSRYISALPQQIKEWSNTQILVEVPYRSGTGKVRIDKANGESLIAAENLPIGYDHINVQYNDFNGQNAYVTQLTADNIMGGYDFQFQTDFAKNTGASNAFRNLIQTWACATGVNFTIGDVTTVDEDTNDGINVVRFDNDDELGGRTLAYARSRYRGCYQGETIKWYVNEIEVVVNDDYNWHYGESAFETGQFDFETVMLHEIGHTQQLGHVINPSEVMHYAIGPQQQKRSLSHIDVIGGEFVTAKSVNDDVCGRIPMQEYESCCETMVIVGQPANQFFCNDNTSVTFTFDVNFPDTYAWEVKNGESWTALVDDSMYSGAKTANLTVKRSDNPVGEFRCVVSNNCYEILISETAHLSFRDNDFSIVPIQATCESEGHIELQRENTEGTVRVSIDGGNNFDTVWEANESQLTILATSGSYPVVVTDVDSGCWFDMGTVTINASIALELAAEVFESADCSGENGSIRVTFNNHPAYDSVALSLDNGVTFESFDDTIGTVIFNDLEVGTYAVLGMWDDKTCPIKTDALTIETVSDCEDSAGDGNDVPNVPDAMDTPNVPEAPNTEETPDTTENPNTENPDNSSLDNMSNEDMDADPTDSEYSPNPTVRLYPNPATDRIYIKADQIEIVKFQLFSSRGTLVQEVVPQRPTRDTYVMDISQVQAGVYSLYIITAKTSLLQRVIVK</sequence>
<organism evidence="10">
    <name type="scientific">Pricia antarctica</name>
    <dbReference type="NCBI Taxonomy" id="641691"/>
    <lineage>
        <taxon>Bacteria</taxon>
        <taxon>Pseudomonadati</taxon>
        <taxon>Bacteroidota</taxon>
        <taxon>Flavobacteriia</taxon>
        <taxon>Flavobacteriales</taxon>
        <taxon>Flavobacteriaceae</taxon>
        <taxon>Pricia</taxon>
    </lineage>
</organism>
<dbReference type="GO" id="GO:0008270">
    <property type="term" value="F:zinc ion binding"/>
    <property type="evidence" value="ECO:0007669"/>
    <property type="project" value="InterPro"/>
</dbReference>
<protein>
    <submittedName>
        <fullName evidence="10">T9SS type A sorting domain-containing protein</fullName>
    </submittedName>
</protein>
<dbReference type="SUPFAM" id="SSF55486">
    <property type="entry name" value="Metalloproteases ('zincins'), catalytic domain"/>
    <property type="match status" value="1"/>
</dbReference>
<keyword evidence="3 7" id="KW-0732">Signal</keyword>
<comment type="caution">
    <text evidence="10">The sequence shown here is derived from an EMBL/GenBank/DDBJ whole genome shotgun (WGS) entry which is preliminary data.</text>
</comment>
<dbReference type="Pfam" id="PF00413">
    <property type="entry name" value="Peptidase_M10"/>
    <property type="match status" value="1"/>
</dbReference>
<dbReference type="Gene3D" id="3.40.390.10">
    <property type="entry name" value="Collagenase (Catalytic Domain)"/>
    <property type="match status" value="1"/>
</dbReference>
<dbReference type="GO" id="GO:0031012">
    <property type="term" value="C:extracellular matrix"/>
    <property type="evidence" value="ECO:0007669"/>
    <property type="project" value="InterPro"/>
</dbReference>
<evidence type="ECO:0000256" key="5">
    <source>
        <dbReference type="ARBA" id="ARBA00022833"/>
    </source>
</evidence>
<dbReference type="AlphaFoldDB" id="A0A831QIX9"/>
<dbReference type="GO" id="GO:0006508">
    <property type="term" value="P:proteolysis"/>
    <property type="evidence" value="ECO:0007669"/>
    <property type="project" value="UniProtKB-KW"/>
</dbReference>
<dbReference type="Pfam" id="PF18962">
    <property type="entry name" value="Por_Secre_tail"/>
    <property type="match status" value="1"/>
</dbReference>
<evidence type="ECO:0000256" key="6">
    <source>
        <dbReference type="SAM" id="MobiDB-lite"/>
    </source>
</evidence>
<dbReference type="InterPro" id="IPR024079">
    <property type="entry name" value="MetalloPept_cat_dom_sf"/>
</dbReference>
<feature type="chain" id="PRO_5032941302" evidence="7">
    <location>
        <begin position="21"/>
        <end position="924"/>
    </location>
</feature>
<feature type="domain" description="Peptidase M10 metallopeptidase" evidence="8">
    <location>
        <begin position="416"/>
        <end position="482"/>
    </location>
</feature>
<keyword evidence="4" id="KW-0378">Hydrolase</keyword>
<keyword evidence="2" id="KW-0479">Metal-binding</keyword>
<dbReference type="Gene3D" id="2.60.40.10">
    <property type="entry name" value="Immunoglobulins"/>
    <property type="match status" value="1"/>
</dbReference>
<dbReference type="EMBL" id="DRGL01000008">
    <property type="protein sequence ID" value="HEA19479.1"/>
    <property type="molecule type" value="Genomic_DNA"/>
</dbReference>
<feature type="compositionally biased region" description="Acidic residues" evidence="6">
    <location>
        <begin position="829"/>
        <end position="839"/>
    </location>
</feature>
<reference evidence="10" key="1">
    <citation type="journal article" date="2020" name="mSystems">
        <title>Genome- and Community-Level Interaction Insights into Carbon Utilization and Element Cycling Functions of Hydrothermarchaeota in Hydrothermal Sediment.</title>
        <authorList>
            <person name="Zhou Z."/>
            <person name="Liu Y."/>
            <person name="Xu W."/>
            <person name="Pan J."/>
            <person name="Luo Z.H."/>
            <person name="Li M."/>
        </authorList>
    </citation>
    <scope>NUCLEOTIDE SEQUENCE [LARGE SCALE GENOMIC DNA]</scope>
    <source>
        <strain evidence="10">HyVt-345</strain>
    </source>
</reference>
<evidence type="ECO:0000313" key="10">
    <source>
        <dbReference type="EMBL" id="HEA19479.1"/>
    </source>
</evidence>
<evidence type="ECO:0000256" key="3">
    <source>
        <dbReference type="ARBA" id="ARBA00022729"/>
    </source>
</evidence>
<evidence type="ECO:0000256" key="1">
    <source>
        <dbReference type="ARBA" id="ARBA00022670"/>
    </source>
</evidence>
<name>A0A831QIX9_9FLAO</name>
<feature type="compositionally biased region" description="Low complexity" evidence="6">
    <location>
        <begin position="801"/>
        <end position="822"/>
    </location>
</feature>
<dbReference type="InterPro" id="IPR001818">
    <property type="entry name" value="Pept_M10_metallopeptidase"/>
</dbReference>